<organism evidence="1 2">
    <name type="scientific">Trifolium medium</name>
    <dbReference type="NCBI Taxonomy" id="97028"/>
    <lineage>
        <taxon>Eukaryota</taxon>
        <taxon>Viridiplantae</taxon>
        <taxon>Streptophyta</taxon>
        <taxon>Embryophyta</taxon>
        <taxon>Tracheophyta</taxon>
        <taxon>Spermatophyta</taxon>
        <taxon>Magnoliopsida</taxon>
        <taxon>eudicotyledons</taxon>
        <taxon>Gunneridae</taxon>
        <taxon>Pentapetalae</taxon>
        <taxon>rosids</taxon>
        <taxon>fabids</taxon>
        <taxon>Fabales</taxon>
        <taxon>Fabaceae</taxon>
        <taxon>Papilionoideae</taxon>
        <taxon>50 kb inversion clade</taxon>
        <taxon>NPAAA clade</taxon>
        <taxon>Hologalegina</taxon>
        <taxon>IRL clade</taxon>
        <taxon>Trifolieae</taxon>
        <taxon>Trifolium</taxon>
    </lineage>
</organism>
<keyword evidence="2" id="KW-1185">Reference proteome</keyword>
<accession>A0A392T9F4</accession>
<evidence type="ECO:0000313" key="1">
    <source>
        <dbReference type="EMBL" id="MCI57753.1"/>
    </source>
</evidence>
<feature type="non-terminal residue" evidence="1">
    <location>
        <position position="79"/>
    </location>
</feature>
<dbReference type="Proteomes" id="UP000265520">
    <property type="component" value="Unassembled WGS sequence"/>
</dbReference>
<reference evidence="1 2" key="1">
    <citation type="journal article" date="2018" name="Front. Plant Sci.">
        <title>Red Clover (Trifolium pratense) and Zigzag Clover (T. medium) - A Picture of Genomic Similarities and Differences.</title>
        <authorList>
            <person name="Dluhosova J."/>
            <person name="Istvanek J."/>
            <person name="Nedelnik J."/>
            <person name="Repkova J."/>
        </authorList>
    </citation>
    <scope>NUCLEOTIDE SEQUENCE [LARGE SCALE GENOMIC DNA]</scope>
    <source>
        <strain evidence="2">cv. 10/8</strain>
        <tissue evidence="1">Leaf</tissue>
    </source>
</reference>
<dbReference type="AlphaFoldDB" id="A0A392T9F4"/>
<name>A0A392T9F4_9FABA</name>
<proteinExistence type="predicted"/>
<dbReference type="EMBL" id="LXQA010534386">
    <property type="protein sequence ID" value="MCI57753.1"/>
    <property type="molecule type" value="Genomic_DNA"/>
</dbReference>
<evidence type="ECO:0000313" key="2">
    <source>
        <dbReference type="Proteomes" id="UP000265520"/>
    </source>
</evidence>
<comment type="caution">
    <text evidence="1">The sequence shown here is derived from an EMBL/GenBank/DDBJ whole genome shotgun (WGS) entry which is preliminary data.</text>
</comment>
<sequence length="79" mass="9118">MGLKEFKEVEIRSTVAGLDITITKACLVKLLKLKDQGKVISKYKKIEHYRKAIKKNMFVIKEDVGKSKSMNDNCRVLFK</sequence>
<protein>
    <submittedName>
        <fullName evidence="1">Uncharacterized protein</fullName>
    </submittedName>
</protein>